<sequence>MKFITIKESHVEADLLILKSILESAGIECFLKNEYTNQVMTHMATFTVELQVLESDYAKAQEIMKQSE</sequence>
<evidence type="ECO:0000259" key="1">
    <source>
        <dbReference type="Pfam" id="PF09413"/>
    </source>
</evidence>
<dbReference type="InterPro" id="IPR018551">
    <property type="entry name" value="DUF2007"/>
</dbReference>
<dbReference type="EMBL" id="JAGUCO010000010">
    <property type="protein sequence ID" value="MBS2099328.1"/>
    <property type="molecule type" value="Genomic_DNA"/>
</dbReference>
<dbReference type="SUPFAM" id="SSF54913">
    <property type="entry name" value="GlnB-like"/>
    <property type="match status" value="1"/>
</dbReference>
<dbReference type="Pfam" id="PF09413">
    <property type="entry name" value="DUF2007"/>
    <property type="match status" value="1"/>
</dbReference>
<dbReference type="Gene3D" id="3.30.70.790">
    <property type="entry name" value="UreE, C-terminal domain"/>
    <property type="match status" value="1"/>
</dbReference>
<comment type="caution">
    <text evidence="2">The sequence shown here is derived from an EMBL/GenBank/DDBJ whole genome shotgun (WGS) entry which is preliminary data.</text>
</comment>
<feature type="domain" description="DUF2007" evidence="1">
    <location>
        <begin position="12"/>
        <end position="67"/>
    </location>
</feature>
<organism evidence="2 3">
    <name type="scientific">Carboxylicivirga linearis</name>
    <dbReference type="NCBI Taxonomy" id="1628157"/>
    <lineage>
        <taxon>Bacteria</taxon>
        <taxon>Pseudomonadati</taxon>
        <taxon>Bacteroidota</taxon>
        <taxon>Bacteroidia</taxon>
        <taxon>Marinilabiliales</taxon>
        <taxon>Marinilabiliaceae</taxon>
        <taxon>Carboxylicivirga</taxon>
    </lineage>
</organism>
<dbReference type="Proteomes" id="UP000708576">
    <property type="component" value="Unassembled WGS sequence"/>
</dbReference>
<protein>
    <submittedName>
        <fullName evidence="2">DUF2007 domain-containing protein</fullName>
    </submittedName>
</protein>
<dbReference type="InterPro" id="IPR011322">
    <property type="entry name" value="N-reg_PII-like_a/b"/>
</dbReference>
<gene>
    <name evidence="2" type="ORF">KEM10_13625</name>
</gene>
<dbReference type="RefSeq" id="WP_212216572.1">
    <property type="nucleotide sequence ID" value="NZ_JAGUCO010000010.1"/>
</dbReference>
<accession>A0ABS5JWY5</accession>
<name>A0ABS5JWY5_9BACT</name>
<reference evidence="2 3" key="1">
    <citation type="journal article" date="2015" name="Int. J. Syst. Evol. Microbiol.">
        <title>Carboxylicivirga linearis sp. nov., isolated from a sea cucumber culture pond.</title>
        <authorList>
            <person name="Wang F.Q."/>
            <person name="Zhou Y.X."/>
            <person name="Lin X.Z."/>
            <person name="Chen G.J."/>
            <person name="Du Z.J."/>
        </authorList>
    </citation>
    <scope>NUCLEOTIDE SEQUENCE [LARGE SCALE GENOMIC DNA]</scope>
    <source>
        <strain evidence="2 3">FB218</strain>
    </source>
</reference>
<keyword evidence="3" id="KW-1185">Reference proteome</keyword>
<evidence type="ECO:0000313" key="3">
    <source>
        <dbReference type="Proteomes" id="UP000708576"/>
    </source>
</evidence>
<evidence type="ECO:0000313" key="2">
    <source>
        <dbReference type="EMBL" id="MBS2099328.1"/>
    </source>
</evidence>
<proteinExistence type="predicted"/>